<protein>
    <submittedName>
        <fullName evidence="2">Uncharacterized protein</fullName>
    </submittedName>
</protein>
<gene>
    <name evidence="2" type="ORF">OXD698_LOCUS50763</name>
</gene>
<evidence type="ECO:0000256" key="1">
    <source>
        <dbReference type="SAM" id="MobiDB-lite"/>
    </source>
</evidence>
<feature type="non-terminal residue" evidence="2">
    <location>
        <position position="108"/>
    </location>
</feature>
<proteinExistence type="predicted"/>
<feature type="region of interest" description="Disordered" evidence="1">
    <location>
        <begin position="1"/>
        <end position="74"/>
    </location>
</feature>
<sequence>QKKSDNNNEIPVDGQAGDNESHLGINPATERDDEGIPLTPGLTTGGGINLDSSTRDLAHQGLPTTDNTTSRSRANEQITTVDHQQGRVPMTPTNNYYKNLTEKKYVAK</sequence>
<accession>A0A820NGW4</accession>
<dbReference type="EMBL" id="CAJOAZ010024891">
    <property type="protein sequence ID" value="CAF4388468.1"/>
    <property type="molecule type" value="Genomic_DNA"/>
</dbReference>
<dbReference type="Proteomes" id="UP000663844">
    <property type="component" value="Unassembled WGS sequence"/>
</dbReference>
<feature type="compositionally biased region" description="Polar residues" evidence="1">
    <location>
        <begin position="62"/>
        <end position="74"/>
    </location>
</feature>
<evidence type="ECO:0000313" key="2">
    <source>
        <dbReference type="EMBL" id="CAF4388468.1"/>
    </source>
</evidence>
<evidence type="ECO:0000313" key="3">
    <source>
        <dbReference type="Proteomes" id="UP000663844"/>
    </source>
</evidence>
<comment type="caution">
    <text evidence="2">The sequence shown here is derived from an EMBL/GenBank/DDBJ whole genome shotgun (WGS) entry which is preliminary data.</text>
</comment>
<reference evidence="2" key="1">
    <citation type="submission" date="2021-02" db="EMBL/GenBank/DDBJ databases">
        <authorList>
            <person name="Nowell W R."/>
        </authorList>
    </citation>
    <scope>NUCLEOTIDE SEQUENCE</scope>
</reference>
<feature type="non-terminal residue" evidence="2">
    <location>
        <position position="1"/>
    </location>
</feature>
<organism evidence="2 3">
    <name type="scientific">Adineta steineri</name>
    <dbReference type="NCBI Taxonomy" id="433720"/>
    <lineage>
        <taxon>Eukaryota</taxon>
        <taxon>Metazoa</taxon>
        <taxon>Spiralia</taxon>
        <taxon>Gnathifera</taxon>
        <taxon>Rotifera</taxon>
        <taxon>Eurotatoria</taxon>
        <taxon>Bdelloidea</taxon>
        <taxon>Adinetida</taxon>
        <taxon>Adinetidae</taxon>
        <taxon>Adineta</taxon>
    </lineage>
</organism>
<name>A0A820NGW4_9BILA</name>
<dbReference type="AlphaFoldDB" id="A0A820NGW4"/>